<reference evidence="7 8" key="1">
    <citation type="submission" date="2019-09" db="EMBL/GenBank/DDBJ databases">
        <title>Genome sequence of Rhodovastum atsumiense, a diverse member of the Acetobacteraceae family of non-sulfur purple photosynthetic bacteria.</title>
        <authorList>
            <person name="Meyer T."/>
            <person name="Kyndt J."/>
        </authorList>
    </citation>
    <scope>NUCLEOTIDE SEQUENCE [LARGE SCALE GENOMIC DNA]</scope>
    <source>
        <strain evidence="7 8">DSM 21279</strain>
    </source>
</reference>
<proteinExistence type="predicted"/>
<dbReference type="GO" id="GO:0016491">
    <property type="term" value="F:oxidoreductase activity"/>
    <property type="evidence" value="ECO:0007669"/>
    <property type="project" value="UniProtKB-KW"/>
</dbReference>
<evidence type="ECO:0000256" key="2">
    <source>
        <dbReference type="ARBA" id="ARBA00023002"/>
    </source>
</evidence>
<evidence type="ECO:0000313" key="7">
    <source>
        <dbReference type="EMBL" id="KAA5611004.1"/>
    </source>
</evidence>
<dbReference type="Pfam" id="PF01323">
    <property type="entry name" value="DSBA"/>
    <property type="match status" value="1"/>
</dbReference>
<keyword evidence="4" id="KW-0676">Redox-active center</keyword>
<dbReference type="Gene3D" id="3.40.30.10">
    <property type="entry name" value="Glutaredoxin"/>
    <property type="match status" value="1"/>
</dbReference>
<evidence type="ECO:0000256" key="3">
    <source>
        <dbReference type="ARBA" id="ARBA00023157"/>
    </source>
</evidence>
<evidence type="ECO:0000313" key="8">
    <source>
        <dbReference type="Proteomes" id="UP000325255"/>
    </source>
</evidence>
<dbReference type="InterPro" id="IPR001853">
    <property type="entry name" value="DSBA-like_thioredoxin_dom"/>
</dbReference>
<dbReference type="InterPro" id="IPR036249">
    <property type="entry name" value="Thioredoxin-like_sf"/>
</dbReference>
<evidence type="ECO:0000256" key="5">
    <source>
        <dbReference type="SAM" id="SignalP"/>
    </source>
</evidence>
<sequence length="247" mass="26525">MRRFLALLAMLLLGSWTTLAAAESFTPAQRAEIVEILRNALKTDPGILRDAITALQDADGAQQQAAMRSAIAAAGNALTKTPGDPVEGNVRGDVTVVEFYDLRCPYCRRMLPVAAELLRRDGNVRIVYKDIPILGPASMLGARAVLAAQKQGGYLKLRTALMSGPADITTDTLRAAAERTGLDWDKLQKDMTDPAVQARIDANLTLARRLGIQGTPAYVIGDRMMPGAVELADLQSAIAATRQGQKQ</sequence>
<keyword evidence="8" id="KW-1185">Reference proteome</keyword>
<feature type="chain" id="PRO_5024300700" evidence="5">
    <location>
        <begin position="21"/>
        <end position="247"/>
    </location>
</feature>
<accession>A0A5M6IRV3</accession>
<dbReference type="Proteomes" id="UP000325255">
    <property type="component" value="Unassembled WGS sequence"/>
</dbReference>
<dbReference type="RefSeq" id="WP_150041927.1">
    <property type="nucleotide sequence ID" value="NZ_OW485601.1"/>
</dbReference>
<dbReference type="PANTHER" id="PTHR13887:SF14">
    <property type="entry name" value="DISULFIDE BOND FORMATION PROTEIN D"/>
    <property type="match status" value="1"/>
</dbReference>
<feature type="domain" description="Thioredoxin" evidence="6">
    <location>
        <begin position="43"/>
        <end position="243"/>
    </location>
</feature>
<dbReference type="AlphaFoldDB" id="A0A5M6IRV3"/>
<keyword evidence="1 5" id="KW-0732">Signal</keyword>
<evidence type="ECO:0000259" key="6">
    <source>
        <dbReference type="PROSITE" id="PS51352"/>
    </source>
</evidence>
<comment type="caution">
    <text evidence="7">The sequence shown here is derived from an EMBL/GenBank/DDBJ whole genome shotgun (WGS) entry which is preliminary data.</text>
</comment>
<dbReference type="Pfam" id="PF18312">
    <property type="entry name" value="ScsC_N"/>
    <property type="match status" value="1"/>
</dbReference>
<dbReference type="EMBL" id="VWPK01000025">
    <property type="protein sequence ID" value="KAA5611004.1"/>
    <property type="molecule type" value="Genomic_DNA"/>
</dbReference>
<gene>
    <name evidence="7" type="ORF">F1189_16465</name>
</gene>
<protein>
    <submittedName>
        <fullName evidence="7">DsbA family protein</fullName>
    </submittedName>
</protein>
<keyword evidence="2" id="KW-0560">Oxidoreductase</keyword>
<name>A0A5M6IRV3_9PROT</name>
<dbReference type="SUPFAM" id="SSF52833">
    <property type="entry name" value="Thioredoxin-like"/>
    <property type="match status" value="1"/>
</dbReference>
<dbReference type="InterPro" id="IPR041205">
    <property type="entry name" value="ScsC_N"/>
</dbReference>
<evidence type="ECO:0000256" key="4">
    <source>
        <dbReference type="ARBA" id="ARBA00023284"/>
    </source>
</evidence>
<dbReference type="PROSITE" id="PS51352">
    <property type="entry name" value="THIOREDOXIN_2"/>
    <property type="match status" value="1"/>
</dbReference>
<dbReference type="CDD" id="cd03023">
    <property type="entry name" value="DsbA_Com1_like"/>
    <property type="match status" value="1"/>
</dbReference>
<dbReference type="InterPro" id="IPR013766">
    <property type="entry name" value="Thioredoxin_domain"/>
</dbReference>
<evidence type="ECO:0000256" key="1">
    <source>
        <dbReference type="ARBA" id="ARBA00022729"/>
    </source>
</evidence>
<organism evidence="7 8">
    <name type="scientific">Rhodovastum atsumiense</name>
    <dbReference type="NCBI Taxonomy" id="504468"/>
    <lineage>
        <taxon>Bacteria</taxon>
        <taxon>Pseudomonadati</taxon>
        <taxon>Pseudomonadota</taxon>
        <taxon>Alphaproteobacteria</taxon>
        <taxon>Acetobacterales</taxon>
        <taxon>Acetobacteraceae</taxon>
        <taxon>Rhodovastum</taxon>
    </lineage>
</organism>
<keyword evidence="3" id="KW-1015">Disulfide bond</keyword>
<dbReference type="PANTHER" id="PTHR13887">
    <property type="entry name" value="GLUTATHIONE S-TRANSFERASE KAPPA"/>
    <property type="match status" value="1"/>
</dbReference>
<feature type="signal peptide" evidence="5">
    <location>
        <begin position="1"/>
        <end position="20"/>
    </location>
</feature>
<dbReference type="OrthoDB" id="9780147at2"/>